<proteinExistence type="predicted"/>
<accession>A0ABD2X865</accession>
<comment type="caution">
    <text evidence="1">The sequence shown here is derived from an EMBL/GenBank/DDBJ whole genome shotgun (WGS) entry which is preliminary data.</text>
</comment>
<sequence>MPLNSFPLYKVQLIVSGKGVDFLPRKLAYVTDIFRNLLFQFDTKNNRVGFDTFFFYKIHTHRCSAGSSSSRRSTSRISRSQEKIRRAYRAYEIYDLKKITINTFP</sequence>
<gene>
    <name evidence="1" type="ORF">TKK_005282</name>
</gene>
<name>A0ABD2X865_9HYME</name>
<dbReference type="AlphaFoldDB" id="A0ABD2X865"/>
<evidence type="ECO:0000313" key="1">
    <source>
        <dbReference type="EMBL" id="KAL3401439.1"/>
    </source>
</evidence>
<reference evidence="1 2" key="1">
    <citation type="journal article" date="2024" name="bioRxiv">
        <title>A reference genome for Trichogramma kaykai: A tiny desert-dwelling parasitoid wasp with competing sex-ratio distorters.</title>
        <authorList>
            <person name="Culotta J."/>
            <person name="Lindsey A.R."/>
        </authorList>
    </citation>
    <scope>NUCLEOTIDE SEQUENCE [LARGE SCALE GENOMIC DNA]</scope>
    <source>
        <strain evidence="1 2">KSX58</strain>
    </source>
</reference>
<protein>
    <submittedName>
        <fullName evidence="1">Uncharacterized protein</fullName>
    </submittedName>
</protein>
<dbReference type="EMBL" id="JBJJXI010000045">
    <property type="protein sequence ID" value="KAL3401439.1"/>
    <property type="molecule type" value="Genomic_DNA"/>
</dbReference>
<dbReference type="Proteomes" id="UP001627154">
    <property type="component" value="Unassembled WGS sequence"/>
</dbReference>
<organism evidence="1 2">
    <name type="scientific">Trichogramma kaykai</name>
    <dbReference type="NCBI Taxonomy" id="54128"/>
    <lineage>
        <taxon>Eukaryota</taxon>
        <taxon>Metazoa</taxon>
        <taxon>Ecdysozoa</taxon>
        <taxon>Arthropoda</taxon>
        <taxon>Hexapoda</taxon>
        <taxon>Insecta</taxon>
        <taxon>Pterygota</taxon>
        <taxon>Neoptera</taxon>
        <taxon>Endopterygota</taxon>
        <taxon>Hymenoptera</taxon>
        <taxon>Apocrita</taxon>
        <taxon>Proctotrupomorpha</taxon>
        <taxon>Chalcidoidea</taxon>
        <taxon>Trichogrammatidae</taxon>
        <taxon>Trichogramma</taxon>
    </lineage>
</organism>
<keyword evidence="2" id="KW-1185">Reference proteome</keyword>
<evidence type="ECO:0000313" key="2">
    <source>
        <dbReference type="Proteomes" id="UP001627154"/>
    </source>
</evidence>